<sequence>MSTHSFNALVCTQNKQEFYIAVLPTEVLEKVCYVSSRDQDPKEGFQRSLNESRAKDIANYMNNRDGIIPSALILSAQDAVQFSYNKKANTITFKENEHGFMVLDGQHRLYGLFKSGKNYHIPVVIFNNLNTMDEVNLFIDINTTQKGVPTNLLLDIKNLSGRETKKEDKQRKIFDLLNEDSVMTGLLSPSKSMVGKITRVTFNQATNDIFESGFFKDKDIETIYKGLKNYLAALEVTLIKSKSNKAKITNGLIFKASLAIFHDITDTSLEKFGDLKVKSLTACLEPISRINYDTYKGTSNATYSAILNDMKDELRKENSSQYGEIDKSNLF</sequence>
<evidence type="ECO:0008006" key="3">
    <source>
        <dbReference type="Google" id="ProtNLM"/>
    </source>
</evidence>
<name>A0A1Z9Z0T6_9GAMM</name>
<dbReference type="InterPro" id="IPR017642">
    <property type="entry name" value="DNA_S_mod_DndB"/>
</dbReference>
<dbReference type="OrthoDB" id="9789139at2"/>
<comment type="caution">
    <text evidence="1">The sequence shown here is derived from an EMBL/GenBank/DDBJ whole genome shotgun (WGS) entry which is preliminary data.</text>
</comment>
<organism evidence="1 2">
    <name type="scientific">Acinetobacter populi</name>
    <dbReference type="NCBI Taxonomy" id="1582270"/>
    <lineage>
        <taxon>Bacteria</taxon>
        <taxon>Pseudomonadati</taxon>
        <taxon>Pseudomonadota</taxon>
        <taxon>Gammaproteobacteria</taxon>
        <taxon>Moraxellales</taxon>
        <taxon>Moraxellaceae</taxon>
        <taxon>Acinetobacter</taxon>
    </lineage>
</organism>
<dbReference type="Pfam" id="PF14072">
    <property type="entry name" value="DndB"/>
    <property type="match status" value="1"/>
</dbReference>
<dbReference type="AlphaFoldDB" id="A0A1Z9Z0T6"/>
<dbReference type="EMBL" id="NEXX01000001">
    <property type="protein sequence ID" value="OUY08060.1"/>
    <property type="molecule type" value="Genomic_DNA"/>
</dbReference>
<proteinExistence type="predicted"/>
<protein>
    <recommendedName>
        <fullName evidence="3">DGQHR domain-containing protein</fullName>
    </recommendedName>
</protein>
<accession>A0A1Z9Z0T6</accession>
<evidence type="ECO:0000313" key="2">
    <source>
        <dbReference type="Proteomes" id="UP000196536"/>
    </source>
</evidence>
<gene>
    <name evidence="1" type="ORF">CAP51_00075</name>
</gene>
<dbReference type="CDD" id="cd16413">
    <property type="entry name" value="DGQHR_domain"/>
    <property type="match status" value="1"/>
</dbReference>
<dbReference type="InterPro" id="IPR017601">
    <property type="entry name" value="DGQHR-contain_dom"/>
</dbReference>
<reference evidence="1 2" key="1">
    <citation type="submission" date="2017-05" db="EMBL/GenBank/DDBJ databases">
        <title>Acinetobacter populi ANC 5415 (= PBJ7), whole genome shotgun sequencing project.</title>
        <authorList>
            <person name="Nemec A."/>
            <person name="Radolfova-Krizova L."/>
        </authorList>
    </citation>
    <scope>NUCLEOTIDE SEQUENCE [LARGE SCALE GENOMIC DNA]</scope>
    <source>
        <strain evidence="1 2">PBJ7</strain>
    </source>
</reference>
<dbReference type="NCBIfam" id="TIGR03187">
    <property type="entry name" value="DGQHR"/>
    <property type="match status" value="1"/>
</dbReference>
<evidence type="ECO:0000313" key="1">
    <source>
        <dbReference type="EMBL" id="OUY08060.1"/>
    </source>
</evidence>
<dbReference type="RefSeq" id="WP_087618684.1">
    <property type="nucleotide sequence ID" value="NZ_NEXX01000001.1"/>
</dbReference>
<keyword evidence="2" id="KW-1185">Reference proteome</keyword>
<dbReference type="Proteomes" id="UP000196536">
    <property type="component" value="Unassembled WGS sequence"/>
</dbReference>